<dbReference type="AlphaFoldDB" id="B7MS06"/>
<dbReference type="Proteomes" id="UP000000748">
    <property type="component" value="Chromosome"/>
</dbReference>
<gene>
    <name evidence="1" type="ordered locus">ECED1_0918</name>
</gene>
<proteinExistence type="predicted"/>
<reference evidence="2" key="1">
    <citation type="journal article" date="2009" name="PLoS Genet.">
        <title>Organised genome dynamics in the Escherichia coli species results in highly diverse adaptive paths.</title>
        <authorList>
            <person name="Touchon M."/>
            <person name="Hoede C."/>
            <person name="Tenaillon O."/>
            <person name="Barbe V."/>
            <person name="Baeriswyl S."/>
            <person name="Bidet P."/>
            <person name="Bingen E."/>
            <person name="Bonacorsi S."/>
            <person name="Bouchier C."/>
            <person name="Bouvet O."/>
            <person name="Calteau A."/>
            <person name="Chiapello H."/>
            <person name="Clermont O."/>
            <person name="Cruveiller S."/>
            <person name="Danchin A."/>
            <person name="Diard M."/>
            <person name="Dossat C."/>
            <person name="Karoui M.E."/>
            <person name="Frapy E."/>
            <person name="Garry L."/>
            <person name="Ghigo J.M."/>
            <person name="Gilles A.M."/>
            <person name="Johnson J."/>
            <person name="Le Bouguenec C."/>
            <person name="Lescat M."/>
            <person name="Mangenot S."/>
            <person name="Martinez-Jehanne V."/>
            <person name="Matic I."/>
            <person name="Nassif X."/>
            <person name="Oztas S."/>
            <person name="Petit M.A."/>
            <person name="Pichon C."/>
            <person name="Rouy Z."/>
            <person name="Ruf C.S."/>
            <person name="Schneider D."/>
            <person name="Tourret J."/>
            <person name="Vacherie B."/>
            <person name="Vallenet D."/>
            <person name="Medigue C."/>
            <person name="Rocha E.P.C."/>
            <person name="Denamur E."/>
        </authorList>
    </citation>
    <scope>NUCLEOTIDE SEQUENCE [LARGE SCALE GENOMIC DNA]</scope>
    <source>
        <strain evidence="2">ED1a</strain>
    </source>
</reference>
<dbReference type="EMBL" id="CU928162">
    <property type="protein sequence ID" value="CAR07120.1"/>
    <property type="molecule type" value="Genomic_DNA"/>
</dbReference>
<evidence type="ECO:0000313" key="1">
    <source>
        <dbReference type="EMBL" id="CAR07120.1"/>
    </source>
</evidence>
<organism evidence="1 2">
    <name type="scientific">Escherichia coli O81 (strain ED1a)</name>
    <dbReference type="NCBI Taxonomy" id="585397"/>
    <lineage>
        <taxon>Bacteria</taxon>
        <taxon>Pseudomonadati</taxon>
        <taxon>Pseudomonadota</taxon>
        <taxon>Gammaproteobacteria</taxon>
        <taxon>Enterobacterales</taxon>
        <taxon>Enterobacteriaceae</taxon>
        <taxon>Escherichia</taxon>
    </lineage>
</organism>
<evidence type="ECO:0000313" key="2">
    <source>
        <dbReference type="Proteomes" id="UP000000748"/>
    </source>
</evidence>
<protein>
    <submittedName>
        <fullName evidence="1">Uncharacterized protein</fullName>
    </submittedName>
</protein>
<name>B7MS06_ECO81</name>
<sequence length="125" mass="14397">MSTGINKTVKPLTSCKLTFGSTQNPKPPPRFGCKDNFHMNKEKSPDYFVKRLQDATESMLIALNNYSYEEAVTVLEWIKEKITEDSIVKMQSINISRDKTFPLRIPPKRRLVYSIPVSMQCKLPK</sequence>
<accession>B7MS06</accession>
<dbReference type="HOGENOM" id="CLU_162537_0_0_6"/>
<dbReference type="KEGG" id="ecq:ECED1_0918"/>